<reference evidence="1 2" key="1">
    <citation type="journal article" date="2016" name="Nat. Commun.">
        <title>Thousands of microbial genomes shed light on interconnected biogeochemical processes in an aquifer system.</title>
        <authorList>
            <person name="Anantharaman K."/>
            <person name="Brown C.T."/>
            <person name="Hug L.A."/>
            <person name="Sharon I."/>
            <person name="Castelle C.J."/>
            <person name="Probst A.J."/>
            <person name="Thomas B.C."/>
            <person name="Singh A."/>
            <person name="Wilkins M.J."/>
            <person name="Karaoz U."/>
            <person name="Brodie E.L."/>
            <person name="Williams K.H."/>
            <person name="Hubbard S.S."/>
            <person name="Banfield J.F."/>
        </authorList>
    </citation>
    <scope>NUCLEOTIDE SEQUENCE [LARGE SCALE GENOMIC DNA]</scope>
</reference>
<gene>
    <name evidence="1" type="ORF">A3G33_10430</name>
</gene>
<name>A0A1G1KR44_9BACT</name>
<protein>
    <submittedName>
        <fullName evidence="1">Uncharacterized protein</fullName>
    </submittedName>
</protein>
<evidence type="ECO:0000313" key="2">
    <source>
        <dbReference type="Proteomes" id="UP000178187"/>
    </source>
</evidence>
<dbReference type="EMBL" id="MHFR01000063">
    <property type="protein sequence ID" value="OGW95391.1"/>
    <property type="molecule type" value="Genomic_DNA"/>
</dbReference>
<comment type="caution">
    <text evidence="1">The sequence shown here is derived from an EMBL/GenBank/DDBJ whole genome shotgun (WGS) entry which is preliminary data.</text>
</comment>
<evidence type="ECO:0000313" key="1">
    <source>
        <dbReference type="EMBL" id="OGW95391.1"/>
    </source>
</evidence>
<sequence length="75" mass="8234">MTRIEVAKSEGVEMIFPEKRVKQFLLTNGDGNFAGEGGLSYSTVFLLRSSSGTIVICRRQATIRVHCGKTNGIKK</sequence>
<organism evidence="1 2">
    <name type="scientific">Candidatus Danuiimicrobium aquiferis</name>
    <dbReference type="NCBI Taxonomy" id="1801832"/>
    <lineage>
        <taxon>Bacteria</taxon>
        <taxon>Pseudomonadati</taxon>
        <taxon>Candidatus Omnitrophota</taxon>
        <taxon>Candidatus Danuiimicrobium</taxon>
    </lineage>
</organism>
<dbReference type="Proteomes" id="UP000178187">
    <property type="component" value="Unassembled WGS sequence"/>
</dbReference>
<accession>A0A1G1KR44</accession>
<dbReference type="AlphaFoldDB" id="A0A1G1KR44"/>
<proteinExistence type="predicted"/>